<accession>A0A0C3FDN8</accession>
<dbReference type="OrthoDB" id="2423701at2759"/>
<evidence type="ECO:0000313" key="1">
    <source>
        <dbReference type="EMBL" id="KIM78006.1"/>
    </source>
</evidence>
<dbReference type="InParanoid" id="A0A0C3FDN8"/>
<sequence>MEEHASTVTAIEEAGKQSVADHSESDQAWLLWHRIQDDLKDHDQLCHEAKVRLSRFPIFRGTPEVGDGRHALGTLIGLGRAASKLSQSKRGDLKPHITLLDIHPAIMARNLLLFMMIDILVQDTLEAVDRLEVQTTMAYVFIGWIMPLYCKKRPSLEVSTRLPSWLHVDASFVKPIVKALDYWANEKTRITSKVTEHLTYMDPDEMFRAMASIPRMNLQGLGDPVPGMSDKNEPYGLSGEMTKDVNSTWEPNITIFVPNMGDKYLTMQLDAFEPVRLIANINKTYKLSQKDARMIKDSPTMAYMLMASLTL</sequence>
<gene>
    <name evidence="1" type="ORF">PILCRDRAFT_11660</name>
</gene>
<reference evidence="1 2" key="1">
    <citation type="submission" date="2014-04" db="EMBL/GenBank/DDBJ databases">
        <authorList>
            <consortium name="DOE Joint Genome Institute"/>
            <person name="Kuo A."/>
            <person name="Tarkka M."/>
            <person name="Buscot F."/>
            <person name="Kohler A."/>
            <person name="Nagy L.G."/>
            <person name="Floudas D."/>
            <person name="Copeland A."/>
            <person name="Barry K.W."/>
            <person name="Cichocki N."/>
            <person name="Veneault-Fourrey C."/>
            <person name="LaButti K."/>
            <person name="Lindquist E.A."/>
            <person name="Lipzen A."/>
            <person name="Lundell T."/>
            <person name="Morin E."/>
            <person name="Murat C."/>
            <person name="Sun H."/>
            <person name="Tunlid A."/>
            <person name="Henrissat B."/>
            <person name="Grigoriev I.V."/>
            <person name="Hibbett D.S."/>
            <person name="Martin F."/>
            <person name="Nordberg H.P."/>
            <person name="Cantor M.N."/>
            <person name="Hua S.X."/>
        </authorList>
    </citation>
    <scope>NUCLEOTIDE SEQUENCE [LARGE SCALE GENOMIC DNA]</scope>
    <source>
        <strain evidence="1 2">F 1598</strain>
    </source>
</reference>
<organism evidence="1 2">
    <name type="scientific">Piloderma croceum (strain F 1598)</name>
    <dbReference type="NCBI Taxonomy" id="765440"/>
    <lineage>
        <taxon>Eukaryota</taxon>
        <taxon>Fungi</taxon>
        <taxon>Dikarya</taxon>
        <taxon>Basidiomycota</taxon>
        <taxon>Agaricomycotina</taxon>
        <taxon>Agaricomycetes</taxon>
        <taxon>Agaricomycetidae</taxon>
        <taxon>Atheliales</taxon>
        <taxon>Atheliaceae</taxon>
        <taxon>Piloderma</taxon>
    </lineage>
</organism>
<dbReference type="STRING" id="765440.A0A0C3FDN8"/>
<keyword evidence="2" id="KW-1185">Reference proteome</keyword>
<reference evidence="2" key="2">
    <citation type="submission" date="2015-01" db="EMBL/GenBank/DDBJ databases">
        <title>Evolutionary Origins and Diversification of the Mycorrhizal Mutualists.</title>
        <authorList>
            <consortium name="DOE Joint Genome Institute"/>
            <consortium name="Mycorrhizal Genomics Consortium"/>
            <person name="Kohler A."/>
            <person name="Kuo A."/>
            <person name="Nagy L.G."/>
            <person name="Floudas D."/>
            <person name="Copeland A."/>
            <person name="Barry K.W."/>
            <person name="Cichocki N."/>
            <person name="Veneault-Fourrey C."/>
            <person name="LaButti K."/>
            <person name="Lindquist E.A."/>
            <person name="Lipzen A."/>
            <person name="Lundell T."/>
            <person name="Morin E."/>
            <person name="Murat C."/>
            <person name="Riley R."/>
            <person name="Ohm R."/>
            <person name="Sun H."/>
            <person name="Tunlid A."/>
            <person name="Henrissat B."/>
            <person name="Grigoriev I.V."/>
            <person name="Hibbett D.S."/>
            <person name="Martin F."/>
        </authorList>
    </citation>
    <scope>NUCLEOTIDE SEQUENCE [LARGE SCALE GENOMIC DNA]</scope>
    <source>
        <strain evidence="2">F 1598</strain>
    </source>
</reference>
<name>A0A0C3FDN8_PILCF</name>
<dbReference type="AlphaFoldDB" id="A0A0C3FDN8"/>
<proteinExistence type="predicted"/>
<dbReference type="Proteomes" id="UP000054166">
    <property type="component" value="Unassembled WGS sequence"/>
</dbReference>
<dbReference type="EMBL" id="KN833020">
    <property type="protein sequence ID" value="KIM78006.1"/>
    <property type="molecule type" value="Genomic_DNA"/>
</dbReference>
<dbReference type="HOGENOM" id="CLU_894624_0_0_1"/>
<protein>
    <submittedName>
        <fullName evidence="1">Uncharacterized protein</fullName>
    </submittedName>
</protein>
<evidence type="ECO:0000313" key="2">
    <source>
        <dbReference type="Proteomes" id="UP000054166"/>
    </source>
</evidence>